<feature type="compositionally biased region" description="Polar residues" evidence="6">
    <location>
        <begin position="101"/>
        <end position="114"/>
    </location>
</feature>
<dbReference type="Pfam" id="PF01810">
    <property type="entry name" value="LysE"/>
    <property type="match status" value="1"/>
</dbReference>
<feature type="transmembrane region" description="Helical" evidence="7">
    <location>
        <begin position="6"/>
        <end position="26"/>
    </location>
</feature>
<proteinExistence type="predicted"/>
<evidence type="ECO:0000256" key="7">
    <source>
        <dbReference type="SAM" id="Phobius"/>
    </source>
</evidence>
<protein>
    <submittedName>
        <fullName evidence="8">L-lysine exporter</fullName>
    </submittedName>
</protein>
<dbReference type="PANTHER" id="PTHR30086">
    <property type="entry name" value="ARGININE EXPORTER PROTEIN ARGO"/>
    <property type="match status" value="1"/>
</dbReference>
<keyword evidence="3 7" id="KW-0812">Transmembrane</keyword>
<accession>G7I0C0</accession>
<dbReference type="GO" id="GO:0015171">
    <property type="term" value="F:amino acid transmembrane transporter activity"/>
    <property type="evidence" value="ECO:0007669"/>
    <property type="project" value="TreeGrafter"/>
</dbReference>
<evidence type="ECO:0000256" key="1">
    <source>
        <dbReference type="ARBA" id="ARBA00004651"/>
    </source>
</evidence>
<feature type="transmembrane region" description="Helical" evidence="7">
    <location>
        <begin position="70"/>
        <end position="90"/>
    </location>
</feature>
<dbReference type="InterPro" id="IPR001123">
    <property type="entry name" value="LeuE-type"/>
</dbReference>
<dbReference type="PANTHER" id="PTHR30086:SF20">
    <property type="entry name" value="ARGININE EXPORTER PROTEIN ARGO-RELATED"/>
    <property type="match status" value="1"/>
</dbReference>
<gene>
    <name evidence="8" type="primary">lysE</name>
    <name evidence="8" type="ORF">CCAS_12050</name>
</gene>
<evidence type="ECO:0000313" key="9">
    <source>
        <dbReference type="Proteomes" id="UP000004840"/>
    </source>
</evidence>
<feature type="region of interest" description="Disordered" evidence="6">
    <location>
        <begin position="101"/>
        <end position="136"/>
    </location>
</feature>
<evidence type="ECO:0000256" key="6">
    <source>
        <dbReference type="SAM" id="MobiDB-lite"/>
    </source>
</evidence>
<dbReference type="EMBL" id="CAFW01000088">
    <property type="protein sequence ID" value="CCE55885.1"/>
    <property type="molecule type" value="Genomic_DNA"/>
</dbReference>
<comment type="subcellular location">
    <subcellularLocation>
        <location evidence="1">Cell membrane</location>
        <topology evidence="1">Multi-pass membrane protein</topology>
    </subcellularLocation>
</comment>
<dbReference type="Proteomes" id="UP000004840">
    <property type="component" value="Unassembled WGS sequence"/>
</dbReference>
<sequence length="241" mass="25830">MSMLSVYAAGFALGISLIVAIGPQNALLLKLGIKRDHVWVVIAICAISDIILILGGTAGVGYLVETFPTALVALKYLGAAYLAYFTFLCFRDAFRDKVETLSPSNTEPNKTQQIDAFDGGAPTGPGSSSVDTRKRTTRLRRQMQKSTWLKPALAALAICWLNPAAYVDVLVMIGGLANQYGTDGRWIFAAGAITASMVWFPTIGLSAAKFSHVLSRPAVWRGINFGIGCIMIGLTIKLLLS</sequence>
<evidence type="ECO:0000256" key="2">
    <source>
        <dbReference type="ARBA" id="ARBA00022475"/>
    </source>
</evidence>
<comment type="caution">
    <text evidence="8">The sequence shown here is derived from an EMBL/GenBank/DDBJ whole genome shotgun (WGS) entry which is preliminary data.</text>
</comment>
<feature type="transmembrane region" description="Helical" evidence="7">
    <location>
        <begin position="38"/>
        <end position="64"/>
    </location>
</feature>
<keyword evidence="5 7" id="KW-0472">Membrane</keyword>
<evidence type="ECO:0000313" key="8">
    <source>
        <dbReference type="EMBL" id="CCE55885.1"/>
    </source>
</evidence>
<evidence type="ECO:0000256" key="3">
    <source>
        <dbReference type="ARBA" id="ARBA00022692"/>
    </source>
</evidence>
<organism evidence="8 9">
    <name type="scientific">Corynebacterium casei UCMA 3821</name>
    <dbReference type="NCBI Taxonomy" id="1110505"/>
    <lineage>
        <taxon>Bacteria</taxon>
        <taxon>Bacillati</taxon>
        <taxon>Actinomycetota</taxon>
        <taxon>Actinomycetes</taxon>
        <taxon>Mycobacteriales</taxon>
        <taxon>Corynebacteriaceae</taxon>
        <taxon>Corynebacterium</taxon>
    </lineage>
</organism>
<name>G7I0C0_9CORY</name>
<feature type="transmembrane region" description="Helical" evidence="7">
    <location>
        <begin position="219"/>
        <end position="240"/>
    </location>
</feature>
<reference evidence="8 9" key="1">
    <citation type="journal article" date="2012" name="J. Bacteriol.">
        <title>Genome Sequence of Corynebacterium casei UCMA 3821, Isolated from a Smear-Ripened Cheese.</title>
        <authorList>
            <person name="Monnet C."/>
            <person name="Loux V."/>
            <person name="Bento P."/>
            <person name="Gibrat J.F."/>
            <person name="Straub C."/>
            <person name="Bonnarme P."/>
            <person name="Landaud S."/>
            <person name="Irlinger F."/>
        </authorList>
    </citation>
    <scope>NUCLEOTIDE SEQUENCE [LARGE SCALE GENOMIC DNA]</scope>
    <source>
        <strain evidence="8 9">UCMA 3821</strain>
    </source>
</reference>
<evidence type="ECO:0000256" key="4">
    <source>
        <dbReference type="ARBA" id="ARBA00022989"/>
    </source>
</evidence>
<dbReference type="GO" id="GO:0005886">
    <property type="term" value="C:plasma membrane"/>
    <property type="evidence" value="ECO:0007669"/>
    <property type="project" value="UniProtKB-SubCell"/>
</dbReference>
<feature type="transmembrane region" description="Helical" evidence="7">
    <location>
        <begin position="186"/>
        <end position="207"/>
    </location>
</feature>
<keyword evidence="2" id="KW-1003">Cell membrane</keyword>
<evidence type="ECO:0000256" key="5">
    <source>
        <dbReference type="ARBA" id="ARBA00023136"/>
    </source>
</evidence>
<dbReference type="AlphaFoldDB" id="G7I0C0"/>
<keyword evidence="4 7" id="KW-1133">Transmembrane helix</keyword>